<sequence length="168" mass="18380">MRFYFAFFAALNAAIVPSALAFTTWSGKHCNGTEGITVPCDGMCHSFSPIHSFKTGADTGEHMVYTWYSAECPDIEFPFSYAEQHGQCTVPLIRRQAVTYGMLTWSNVSPSVCTFNKSSKTGGPSRFRGRIQNPKCGIQNLTSSIQNPTSSIQIFAGENLACKDVKGL</sequence>
<dbReference type="AlphaFoldDB" id="A0A165II32"/>
<evidence type="ECO:0000313" key="3">
    <source>
        <dbReference type="Proteomes" id="UP000077266"/>
    </source>
</evidence>
<feature type="signal peptide" evidence="1">
    <location>
        <begin position="1"/>
        <end position="21"/>
    </location>
</feature>
<keyword evidence="1" id="KW-0732">Signal</keyword>
<accession>A0A165II32</accession>
<gene>
    <name evidence="2" type="ORF">EXIGLDRAFT_788096</name>
</gene>
<evidence type="ECO:0000256" key="1">
    <source>
        <dbReference type="SAM" id="SignalP"/>
    </source>
</evidence>
<dbReference type="Proteomes" id="UP000077266">
    <property type="component" value="Unassembled WGS sequence"/>
</dbReference>
<protein>
    <submittedName>
        <fullName evidence="2">Uncharacterized protein</fullName>
    </submittedName>
</protein>
<reference evidence="2 3" key="1">
    <citation type="journal article" date="2016" name="Mol. Biol. Evol.">
        <title>Comparative Genomics of Early-Diverging Mushroom-Forming Fungi Provides Insights into the Origins of Lignocellulose Decay Capabilities.</title>
        <authorList>
            <person name="Nagy L.G."/>
            <person name="Riley R."/>
            <person name="Tritt A."/>
            <person name="Adam C."/>
            <person name="Daum C."/>
            <person name="Floudas D."/>
            <person name="Sun H."/>
            <person name="Yadav J.S."/>
            <person name="Pangilinan J."/>
            <person name="Larsson K.H."/>
            <person name="Matsuura K."/>
            <person name="Barry K."/>
            <person name="Labutti K."/>
            <person name="Kuo R."/>
            <person name="Ohm R.A."/>
            <person name="Bhattacharya S.S."/>
            <person name="Shirouzu T."/>
            <person name="Yoshinaga Y."/>
            <person name="Martin F.M."/>
            <person name="Grigoriev I.V."/>
            <person name="Hibbett D.S."/>
        </authorList>
    </citation>
    <scope>NUCLEOTIDE SEQUENCE [LARGE SCALE GENOMIC DNA]</scope>
    <source>
        <strain evidence="2 3">HHB12029</strain>
    </source>
</reference>
<organism evidence="2 3">
    <name type="scientific">Exidia glandulosa HHB12029</name>
    <dbReference type="NCBI Taxonomy" id="1314781"/>
    <lineage>
        <taxon>Eukaryota</taxon>
        <taxon>Fungi</taxon>
        <taxon>Dikarya</taxon>
        <taxon>Basidiomycota</taxon>
        <taxon>Agaricomycotina</taxon>
        <taxon>Agaricomycetes</taxon>
        <taxon>Auriculariales</taxon>
        <taxon>Exidiaceae</taxon>
        <taxon>Exidia</taxon>
    </lineage>
</organism>
<dbReference type="InParanoid" id="A0A165II32"/>
<proteinExistence type="predicted"/>
<evidence type="ECO:0000313" key="2">
    <source>
        <dbReference type="EMBL" id="KZV93431.1"/>
    </source>
</evidence>
<name>A0A165II32_EXIGL</name>
<keyword evidence="3" id="KW-1185">Reference proteome</keyword>
<dbReference type="EMBL" id="KV425990">
    <property type="protein sequence ID" value="KZV93431.1"/>
    <property type="molecule type" value="Genomic_DNA"/>
</dbReference>
<feature type="chain" id="PRO_5007859347" evidence="1">
    <location>
        <begin position="22"/>
        <end position="168"/>
    </location>
</feature>